<name>A0A7N2LQD6_QUELO</name>
<dbReference type="PANTHER" id="PTHR31549:SF277">
    <property type="entry name" value="OS08G0167400 PROTEIN"/>
    <property type="match status" value="1"/>
</dbReference>
<keyword evidence="1" id="KW-0472">Membrane</keyword>
<dbReference type="OMA" id="HHHAISR"/>
<evidence type="ECO:0000313" key="2">
    <source>
        <dbReference type="EnsemblPlants" id="QL05p033307:mrna"/>
    </source>
</evidence>
<dbReference type="PANTHER" id="PTHR31549">
    <property type="entry name" value="PROTEIN, PUTATIVE (DUF247)-RELATED-RELATED"/>
    <property type="match status" value="1"/>
</dbReference>
<dbReference type="InParanoid" id="A0A7N2LQD6"/>
<dbReference type="EMBL" id="LRBV02000005">
    <property type="status" value="NOT_ANNOTATED_CDS"/>
    <property type="molecule type" value="Genomic_DNA"/>
</dbReference>
<dbReference type="AlphaFoldDB" id="A0A7N2LQD6"/>
<keyword evidence="1" id="KW-0812">Transmembrane</keyword>
<dbReference type="Pfam" id="PF03140">
    <property type="entry name" value="DUF247"/>
    <property type="match status" value="1"/>
</dbReference>
<proteinExistence type="predicted"/>
<organism evidence="2 3">
    <name type="scientific">Quercus lobata</name>
    <name type="common">Valley oak</name>
    <dbReference type="NCBI Taxonomy" id="97700"/>
    <lineage>
        <taxon>Eukaryota</taxon>
        <taxon>Viridiplantae</taxon>
        <taxon>Streptophyta</taxon>
        <taxon>Embryophyta</taxon>
        <taxon>Tracheophyta</taxon>
        <taxon>Spermatophyta</taxon>
        <taxon>Magnoliopsida</taxon>
        <taxon>eudicotyledons</taxon>
        <taxon>Gunneridae</taxon>
        <taxon>Pentapetalae</taxon>
        <taxon>rosids</taxon>
        <taxon>fabids</taxon>
        <taxon>Fagales</taxon>
        <taxon>Fagaceae</taxon>
        <taxon>Quercus</taxon>
    </lineage>
</organism>
<dbReference type="Gramene" id="QL05p033307:mrna">
    <property type="protein sequence ID" value="QL05p033307:mrna"/>
    <property type="gene ID" value="QL05p033307"/>
</dbReference>
<dbReference type="Proteomes" id="UP000594261">
    <property type="component" value="Chromosome 5"/>
</dbReference>
<reference evidence="2 3" key="1">
    <citation type="journal article" date="2016" name="G3 (Bethesda)">
        <title>First Draft Assembly and Annotation of the Genome of a California Endemic Oak Quercus lobata Nee (Fagaceae).</title>
        <authorList>
            <person name="Sork V.L."/>
            <person name="Fitz-Gibbon S.T."/>
            <person name="Puiu D."/>
            <person name="Crepeau M."/>
            <person name="Gugger P.F."/>
            <person name="Sherman R."/>
            <person name="Stevens K."/>
            <person name="Langley C.H."/>
            <person name="Pellegrini M."/>
            <person name="Salzberg S.L."/>
        </authorList>
    </citation>
    <scope>NUCLEOTIDE SEQUENCE [LARGE SCALE GENOMIC DNA]</scope>
    <source>
        <strain evidence="2 3">cv. SW786</strain>
    </source>
</reference>
<dbReference type="EnsemblPlants" id="QL05p033307:mrna">
    <property type="protein sequence ID" value="QL05p033307:mrna"/>
    <property type="gene ID" value="QL05p033307"/>
</dbReference>
<accession>A0A7N2LQD6</accession>
<evidence type="ECO:0000313" key="3">
    <source>
        <dbReference type="Proteomes" id="UP000594261"/>
    </source>
</evidence>
<evidence type="ECO:0000256" key="1">
    <source>
        <dbReference type="SAM" id="Phobius"/>
    </source>
</evidence>
<keyword evidence="1" id="KW-1133">Transmembrane helix</keyword>
<dbReference type="InterPro" id="IPR004158">
    <property type="entry name" value="DUF247_pln"/>
</dbReference>
<sequence>MSSQFDSKFDEIRWVIQIRRTLEEEIEETIEVPVCIFNVPKALMVSDPESYTPQQVALGPYHYWRPELYEMQRYKLAAAKRSQKQLQCLYFQNLVDQLIKIEPRIRACYHKYLDFNGETLAWMMGIDASFMLEFLQIYAIQEGKVITRVSSRMSHLVDYAGRKSAHNTILRDMVMLENQIPLFVLRKMLEFQFPSLEAADDMLLSMLVGLCKELSPFKLVEELPKIPVPDCAHLLDFLYHMVVPTVEEPSEIIEVEDHNEDMQGKEKSSSDSSYVKQLLDVIWNMLSKLSRGPISLIKKVLVSRPVKVVLKLPWTILSNLPGFAILKQPVEYFFFSQDKAEVKPEDETSGLNNNINKPPLVEEITIPSVSDLSKAGVKFLPTNGSILTITFDVKTVTFYFPTVSLDVNTEVILKNLVAYEASNASGPLVFTRYTELMNGIIDTEEDVKVLRERGIILNRMKSDGEVANLWNGMSKSIRLTKVPFLDKVIEDVNKHYNGRWSVKSGKFFKIYVFGSWQFLTFLAAVMLLVMMAMQAVCSVYSCARILRINTTRLHCLGLSLCFSSDTVMHCVLPSVATFPAPVVHVVLHPDAVMPRSAAQTCSLP</sequence>
<feature type="transmembrane region" description="Helical" evidence="1">
    <location>
        <begin position="516"/>
        <end position="543"/>
    </location>
</feature>
<protein>
    <submittedName>
        <fullName evidence="2">Uncharacterized protein</fullName>
    </submittedName>
</protein>
<reference evidence="2" key="2">
    <citation type="submission" date="2021-01" db="UniProtKB">
        <authorList>
            <consortium name="EnsemblPlants"/>
        </authorList>
    </citation>
    <scope>IDENTIFICATION</scope>
</reference>
<keyword evidence="3" id="KW-1185">Reference proteome</keyword>